<proteinExistence type="predicted"/>
<dbReference type="Proteomes" id="UP000001340">
    <property type="component" value="Unassembled WGS sequence"/>
</dbReference>
<evidence type="ECO:0000313" key="1">
    <source>
        <dbReference type="EMBL" id="EKR56183.1"/>
    </source>
</evidence>
<dbReference type="AlphaFoldDB" id="A0A0E2D815"/>
<comment type="caution">
    <text evidence="1">The sequence shown here is derived from an EMBL/GenBank/DDBJ whole genome shotgun (WGS) entry which is preliminary data.</text>
</comment>
<reference evidence="1 2" key="1">
    <citation type="submission" date="2012-10" db="EMBL/GenBank/DDBJ databases">
        <authorList>
            <person name="Harkins D.M."/>
            <person name="Durkin A.S."/>
            <person name="Brinkac L.M."/>
            <person name="Haft D.H."/>
            <person name="Selengut J.D."/>
            <person name="Sanka R."/>
            <person name="DePew J."/>
            <person name="Purushe J."/>
            <person name="Chanthongthip A."/>
            <person name="Lattana O."/>
            <person name="Phetsouvanh R."/>
            <person name="Newton P.N."/>
            <person name="Vinetz J.M."/>
            <person name="Sutton G.G."/>
            <person name="Nierman W.C."/>
            <person name="Fouts D.E."/>
        </authorList>
    </citation>
    <scope>NUCLEOTIDE SEQUENCE [LARGE SCALE GENOMIC DNA]</scope>
    <source>
        <strain evidence="1 2">UI 12758</strain>
    </source>
</reference>
<gene>
    <name evidence="1" type="ORF">LEP1GSC105_4640</name>
</gene>
<protein>
    <submittedName>
        <fullName evidence="1">Uncharacterized protein</fullName>
    </submittedName>
</protein>
<sequence length="60" mass="7050">MREKKFSKSIILTILEFVRKIVICSSSHIVLRTNLSFVVVPTETCCLETVYHFVIIFFRI</sequence>
<evidence type="ECO:0000313" key="2">
    <source>
        <dbReference type="Proteomes" id="UP000001340"/>
    </source>
</evidence>
<name>A0A0E2D815_LEPIR</name>
<dbReference type="EMBL" id="AHNR02000023">
    <property type="protein sequence ID" value="EKR56183.1"/>
    <property type="molecule type" value="Genomic_DNA"/>
</dbReference>
<organism evidence="1 2">
    <name type="scientific">Leptospira interrogans str. UI 12758</name>
    <dbReference type="NCBI Taxonomy" id="1049938"/>
    <lineage>
        <taxon>Bacteria</taxon>
        <taxon>Pseudomonadati</taxon>
        <taxon>Spirochaetota</taxon>
        <taxon>Spirochaetia</taxon>
        <taxon>Leptospirales</taxon>
        <taxon>Leptospiraceae</taxon>
        <taxon>Leptospira</taxon>
    </lineage>
</organism>
<accession>A0A0E2D815</accession>